<dbReference type="InterPro" id="IPR058240">
    <property type="entry name" value="rSAM_sf"/>
</dbReference>
<keyword evidence="2 5" id="KW-0479">Metal-binding</keyword>
<dbReference type="OrthoDB" id="9781783at2"/>
<dbReference type="SFLD" id="SFLDG01099">
    <property type="entry name" value="Uncharacterised_Radical_SAM_Su"/>
    <property type="match status" value="1"/>
</dbReference>
<evidence type="ECO:0000256" key="2">
    <source>
        <dbReference type="ARBA" id="ARBA00022723"/>
    </source>
</evidence>
<evidence type="ECO:0000313" key="8">
    <source>
        <dbReference type="Proteomes" id="UP000027284"/>
    </source>
</evidence>
<keyword evidence="3 5" id="KW-0408">Iron</keyword>
<feature type="binding site" evidence="5">
    <location>
        <position position="95"/>
    </location>
    <ligand>
        <name>[4Fe-4S] cluster</name>
        <dbReference type="ChEBI" id="CHEBI:49883"/>
        <note>4Fe-4S-S-AdoMet</note>
    </ligand>
</feature>
<evidence type="ECO:0000259" key="6">
    <source>
        <dbReference type="Pfam" id="PF04055"/>
    </source>
</evidence>
<evidence type="ECO:0000256" key="1">
    <source>
        <dbReference type="ARBA" id="ARBA00022691"/>
    </source>
</evidence>
<accession>A0A062XLQ5</accession>
<keyword evidence="8" id="KW-1185">Reference proteome</keyword>
<dbReference type="InterPro" id="IPR013785">
    <property type="entry name" value="Aldolase_TIM"/>
</dbReference>
<dbReference type="GO" id="GO:0051536">
    <property type="term" value="F:iron-sulfur cluster binding"/>
    <property type="evidence" value="ECO:0007669"/>
    <property type="project" value="UniProtKB-KW"/>
</dbReference>
<organism evidence="7 8">
    <name type="scientific">Thermoanaerobaculum aquaticum</name>
    <dbReference type="NCBI Taxonomy" id="1312852"/>
    <lineage>
        <taxon>Bacteria</taxon>
        <taxon>Pseudomonadati</taxon>
        <taxon>Acidobacteriota</taxon>
        <taxon>Thermoanaerobaculia</taxon>
        <taxon>Thermoanaerobaculales</taxon>
        <taxon>Thermoanaerobaculaceae</taxon>
        <taxon>Thermoanaerobaculum</taxon>
    </lineage>
</organism>
<dbReference type="InterPro" id="IPR040085">
    <property type="entry name" value="MJ0674-like"/>
</dbReference>
<dbReference type="Pfam" id="PF04055">
    <property type="entry name" value="Radical_SAM"/>
    <property type="match status" value="1"/>
</dbReference>
<evidence type="ECO:0000256" key="4">
    <source>
        <dbReference type="ARBA" id="ARBA00023014"/>
    </source>
</evidence>
<name>A0A062XLQ5_9BACT</name>
<dbReference type="AlphaFoldDB" id="A0A062XLQ5"/>
<keyword evidence="1 5" id="KW-0949">S-adenosyl-L-methionine</keyword>
<comment type="cofactor">
    <cofactor evidence="5">
        <name>[4Fe-4S] cluster</name>
        <dbReference type="ChEBI" id="CHEBI:49883"/>
    </cofactor>
    <text evidence="5">Binds 1 [4Fe-4S] cluster. The cluster is coordinated with 3 cysteines and an exchangeable S-adenosyl-L-methionine.</text>
</comment>
<dbReference type="PANTHER" id="PTHR43075:SF1">
    <property type="entry name" value="FORMATE LYASE ACTIVATING ENZYME, PUTATIVE (AFU_ORTHOLOGUE AFUA_2G15630)-RELATED"/>
    <property type="match status" value="1"/>
</dbReference>
<dbReference type="STRING" id="1312852.EG19_04470"/>
<dbReference type="RefSeq" id="WP_053335060.1">
    <property type="nucleotide sequence ID" value="NZ_JMFG01000020.1"/>
</dbReference>
<dbReference type="InterPro" id="IPR007197">
    <property type="entry name" value="rSAM"/>
</dbReference>
<dbReference type="PIRSF" id="PIRSF004869">
    <property type="entry name" value="PflX_prd"/>
    <property type="match status" value="1"/>
</dbReference>
<dbReference type="InterPro" id="IPR016431">
    <property type="entry name" value="Pyrv-formate_lyase-activ_prd"/>
</dbReference>
<sequence>MTSSDERWQPGYRRLLAEGLFAKRVEALWALASPCQLCPRRCGVDRFTQLGTCATSSKLHVASWHPHFGEEPPISGIRGSGTIFLANCNLRCVFCQNWDISQRPKAFLHQTMEPEELAEVMLELQDAGCHNINWVSPTHQLSQLVEALFLAAQRGLSIPIVYNTNGYDSVEALRLLDGIVDIYMPDLKYADEKAGELCSRVPNYPQAARAAIAEMYRQVGDSWLTDERGVLRRGLLVRILVLPHNLEGAEGSLAWIAQELSPHVAVSLLSQYRPCHWAARSRYPQLARRITADEYRNALAALDRTNRSENTYVQPFFGS</sequence>
<comment type="caution">
    <text evidence="7">The sequence shown here is derived from an EMBL/GenBank/DDBJ whole genome shotgun (WGS) entry which is preliminary data.</text>
</comment>
<feature type="domain" description="Radical SAM core" evidence="6">
    <location>
        <begin position="84"/>
        <end position="219"/>
    </location>
</feature>
<dbReference type="GO" id="GO:0003824">
    <property type="term" value="F:catalytic activity"/>
    <property type="evidence" value="ECO:0007669"/>
    <property type="project" value="InterPro"/>
</dbReference>
<dbReference type="CDD" id="cd01335">
    <property type="entry name" value="Radical_SAM"/>
    <property type="match status" value="1"/>
</dbReference>
<feature type="binding site" evidence="5">
    <location>
        <position position="92"/>
    </location>
    <ligand>
        <name>[4Fe-4S] cluster</name>
        <dbReference type="ChEBI" id="CHEBI:49883"/>
        <note>4Fe-4S-S-AdoMet</note>
    </ligand>
</feature>
<evidence type="ECO:0000256" key="5">
    <source>
        <dbReference type="PIRSR" id="PIRSR004869-50"/>
    </source>
</evidence>
<dbReference type="Gene3D" id="3.20.20.70">
    <property type="entry name" value="Aldolase class I"/>
    <property type="match status" value="1"/>
</dbReference>
<gene>
    <name evidence="7" type="ORF">EG19_04470</name>
</gene>
<reference evidence="7 8" key="1">
    <citation type="submission" date="2014-04" db="EMBL/GenBank/DDBJ databases">
        <title>The Genome Sequence of Thermoanaerobaculum aquaticum MP-01, The First Cultivated Group 23 Acidobacterium.</title>
        <authorList>
            <person name="Stamps B.W."/>
            <person name="Losey N.A."/>
            <person name="Lawson P.A."/>
            <person name="Stevenson B.S."/>
        </authorList>
    </citation>
    <scope>NUCLEOTIDE SEQUENCE [LARGE SCALE GENOMIC DNA]</scope>
    <source>
        <strain evidence="7 8">MP-01</strain>
    </source>
</reference>
<dbReference type="SUPFAM" id="SSF102114">
    <property type="entry name" value="Radical SAM enzymes"/>
    <property type="match status" value="1"/>
</dbReference>
<keyword evidence="4 5" id="KW-0411">Iron-sulfur</keyword>
<feature type="binding site" evidence="5">
    <location>
        <position position="88"/>
    </location>
    <ligand>
        <name>[4Fe-4S] cluster</name>
        <dbReference type="ChEBI" id="CHEBI:49883"/>
        <note>4Fe-4S-S-AdoMet</note>
    </ligand>
</feature>
<dbReference type="SFLD" id="SFLDS00029">
    <property type="entry name" value="Radical_SAM"/>
    <property type="match status" value="1"/>
</dbReference>
<proteinExistence type="predicted"/>
<protein>
    <recommendedName>
        <fullName evidence="6">Radical SAM core domain-containing protein</fullName>
    </recommendedName>
</protein>
<dbReference type="PANTHER" id="PTHR43075">
    <property type="entry name" value="FORMATE LYASE ACTIVATING ENZYME, PUTATIVE (AFU_ORTHOLOGUE AFUA_2G15630)-RELATED"/>
    <property type="match status" value="1"/>
</dbReference>
<dbReference type="EMBL" id="JMFG01000020">
    <property type="protein sequence ID" value="KDA53467.1"/>
    <property type="molecule type" value="Genomic_DNA"/>
</dbReference>
<evidence type="ECO:0000313" key="7">
    <source>
        <dbReference type="EMBL" id="KDA53467.1"/>
    </source>
</evidence>
<evidence type="ECO:0000256" key="3">
    <source>
        <dbReference type="ARBA" id="ARBA00023004"/>
    </source>
</evidence>
<dbReference type="Proteomes" id="UP000027284">
    <property type="component" value="Unassembled WGS sequence"/>
</dbReference>
<dbReference type="GO" id="GO:0046872">
    <property type="term" value="F:metal ion binding"/>
    <property type="evidence" value="ECO:0007669"/>
    <property type="project" value="UniProtKB-KW"/>
</dbReference>